<keyword evidence="2" id="KW-1185">Reference proteome</keyword>
<comment type="caution">
    <text evidence="1">The sequence shown here is derived from an EMBL/GenBank/DDBJ whole genome shotgun (WGS) entry which is preliminary data.</text>
</comment>
<evidence type="ECO:0000313" key="1">
    <source>
        <dbReference type="EMBL" id="GEC09799.1"/>
    </source>
</evidence>
<sequence length="112" mass="12037">MDGSGLPPRGEDGGYGLVKAGLADSFNQQDRTGLRDHGTAVLPDTDMRVGAGRLLHLESAFGFSGDKVLATAEPWFWITFSAGATEGHHNRDHEHPWVMCSSRTCGPTRSKA</sequence>
<accession>A0A4Y3VVU7</accession>
<proteinExistence type="predicted"/>
<name>A0A4Y3VVU7_9ACTN</name>
<dbReference type="Proteomes" id="UP000317881">
    <property type="component" value="Unassembled WGS sequence"/>
</dbReference>
<evidence type="ECO:0000313" key="2">
    <source>
        <dbReference type="Proteomes" id="UP000317881"/>
    </source>
</evidence>
<protein>
    <submittedName>
        <fullName evidence="1">Uncharacterized protein</fullName>
    </submittedName>
</protein>
<reference evidence="1 2" key="1">
    <citation type="submission" date="2019-06" db="EMBL/GenBank/DDBJ databases">
        <title>Whole genome shotgun sequence of Streptomyces spinoverrucosus NBRC 14228.</title>
        <authorList>
            <person name="Hosoyama A."/>
            <person name="Uohara A."/>
            <person name="Ohji S."/>
            <person name="Ichikawa N."/>
        </authorList>
    </citation>
    <scope>NUCLEOTIDE SEQUENCE [LARGE SCALE GENOMIC DNA]</scope>
    <source>
        <strain evidence="1 2">NBRC 14228</strain>
    </source>
</reference>
<gene>
    <name evidence="1" type="ORF">SSP24_74540</name>
</gene>
<organism evidence="1 2">
    <name type="scientific">Streptomyces spinoverrucosus</name>
    <dbReference type="NCBI Taxonomy" id="284043"/>
    <lineage>
        <taxon>Bacteria</taxon>
        <taxon>Bacillati</taxon>
        <taxon>Actinomycetota</taxon>
        <taxon>Actinomycetes</taxon>
        <taxon>Kitasatosporales</taxon>
        <taxon>Streptomycetaceae</taxon>
        <taxon>Streptomyces</taxon>
    </lineage>
</organism>
<dbReference type="EMBL" id="BJND01000082">
    <property type="protein sequence ID" value="GEC09799.1"/>
    <property type="molecule type" value="Genomic_DNA"/>
</dbReference>
<dbReference type="AlphaFoldDB" id="A0A4Y3VVU7"/>